<keyword evidence="10" id="KW-0067">ATP-binding</keyword>
<feature type="domain" description="Histidine kinase" evidence="15">
    <location>
        <begin position="129"/>
        <end position="277"/>
    </location>
</feature>
<keyword evidence="12" id="KW-0902">Two-component regulatory system</keyword>
<accession>A0A5S9M8I9</accession>
<dbReference type="Gene3D" id="1.10.287.130">
    <property type="match status" value="1"/>
</dbReference>
<evidence type="ECO:0000256" key="2">
    <source>
        <dbReference type="ARBA" id="ARBA00004651"/>
    </source>
</evidence>
<evidence type="ECO:0000256" key="6">
    <source>
        <dbReference type="ARBA" id="ARBA00022679"/>
    </source>
</evidence>
<feature type="transmembrane region" description="Helical" evidence="14">
    <location>
        <begin position="39"/>
        <end position="61"/>
    </location>
</feature>
<organism evidence="17 18">
    <name type="scientific">Bacillus safensis</name>
    <dbReference type="NCBI Taxonomy" id="561879"/>
    <lineage>
        <taxon>Bacteria</taxon>
        <taxon>Bacillati</taxon>
        <taxon>Bacillota</taxon>
        <taxon>Bacilli</taxon>
        <taxon>Bacillales</taxon>
        <taxon>Bacillaceae</taxon>
        <taxon>Bacillus</taxon>
    </lineage>
</organism>
<dbReference type="Gene3D" id="3.30.565.10">
    <property type="entry name" value="Histidine kinase-like ATPase, C-terminal domain"/>
    <property type="match status" value="1"/>
</dbReference>
<dbReference type="InterPro" id="IPR050398">
    <property type="entry name" value="HssS/ArlS-like"/>
</dbReference>
<dbReference type="CDD" id="cd00082">
    <property type="entry name" value="HisKA"/>
    <property type="match status" value="1"/>
</dbReference>
<dbReference type="PANTHER" id="PTHR45528:SF1">
    <property type="entry name" value="SENSOR HISTIDINE KINASE CPXA"/>
    <property type="match status" value="1"/>
</dbReference>
<reference evidence="17 18" key="1">
    <citation type="submission" date="2019-12" db="EMBL/GenBank/DDBJ databases">
        <title>Full genome sequence of a Bacillus safensis strain isolated from commercially available natto in Indonesia.</title>
        <authorList>
            <person name="Yoshida M."/>
            <person name="Uomi M."/>
            <person name="Waturangi D."/>
            <person name="Ekaputri J.J."/>
            <person name="Setiamarga D.H.E."/>
        </authorList>
    </citation>
    <scope>NUCLEOTIDE SEQUENCE [LARGE SCALE GENOMIC DNA]</scope>
    <source>
        <strain evidence="17 18">IDN1</strain>
    </source>
</reference>
<keyword evidence="6" id="KW-0808">Transferase</keyword>
<keyword evidence="4" id="KW-1003">Cell membrane</keyword>
<dbReference type="PROSITE" id="PS50885">
    <property type="entry name" value="HAMP"/>
    <property type="match status" value="1"/>
</dbReference>
<keyword evidence="11 14" id="KW-1133">Transmembrane helix</keyword>
<evidence type="ECO:0000256" key="12">
    <source>
        <dbReference type="ARBA" id="ARBA00023012"/>
    </source>
</evidence>
<keyword evidence="13 14" id="KW-0472">Membrane</keyword>
<dbReference type="GO" id="GO:0005524">
    <property type="term" value="F:ATP binding"/>
    <property type="evidence" value="ECO:0007669"/>
    <property type="project" value="UniProtKB-KW"/>
</dbReference>
<dbReference type="PANTHER" id="PTHR45528">
    <property type="entry name" value="SENSOR HISTIDINE KINASE CPXA"/>
    <property type="match status" value="1"/>
</dbReference>
<dbReference type="GO" id="GO:0005886">
    <property type="term" value="C:plasma membrane"/>
    <property type="evidence" value="ECO:0007669"/>
    <property type="project" value="UniProtKB-SubCell"/>
</dbReference>
<dbReference type="SUPFAM" id="SSF47384">
    <property type="entry name" value="Homodimeric domain of signal transducing histidine kinase"/>
    <property type="match status" value="1"/>
</dbReference>
<dbReference type="GO" id="GO:0000155">
    <property type="term" value="F:phosphorelay sensor kinase activity"/>
    <property type="evidence" value="ECO:0007669"/>
    <property type="project" value="InterPro"/>
</dbReference>
<dbReference type="EMBL" id="AP021906">
    <property type="protein sequence ID" value="BBP89817.1"/>
    <property type="molecule type" value="Genomic_DNA"/>
</dbReference>
<evidence type="ECO:0000313" key="18">
    <source>
        <dbReference type="Proteomes" id="UP000464658"/>
    </source>
</evidence>
<dbReference type="InterPro" id="IPR003660">
    <property type="entry name" value="HAMP_dom"/>
</dbReference>
<keyword evidence="8" id="KW-0547">Nucleotide-binding</keyword>
<evidence type="ECO:0000256" key="4">
    <source>
        <dbReference type="ARBA" id="ARBA00022475"/>
    </source>
</evidence>
<keyword evidence="7 14" id="KW-0812">Transmembrane</keyword>
<dbReference type="EC" id="2.7.13.3" evidence="3"/>
<dbReference type="SMART" id="SM00388">
    <property type="entry name" value="HisKA"/>
    <property type="match status" value="1"/>
</dbReference>
<dbReference type="AlphaFoldDB" id="A0A5S9M8I9"/>
<dbReference type="Gene3D" id="6.10.340.10">
    <property type="match status" value="1"/>
</dbReference>
<dbReference type="Pfam" id="PF00512">
    <property type="entry name" value="HisKA"/>
    <property type="match status" value="1"/>
</dbReference>
<evidence type="ECO:0000259" key="15">
    <source>
        <dbReference type="PROSITE" id="PS50109"/>
    </source>
</evidence>
<name>A0A5S9M8I9_BACIA</name>
<proteinExistence type="predicted"/>
<evidence type="ECO:0000256" key="8">
    <source>
        <dbReference type="ARBA" id="ARBA00022741"/>
    </source>
</evidence>
<dbReference type="PROSITE" id="PS50109">
    <property type="entry name" value="HIS_KIN"/>
    <property type="match status" value="1"/>
</dbReference>
<evidence type="ECO:0000256" key="10">
    <source>
        <dbReference type="ARBA" id="ARBA00022840"/>
    </source>
</evidence>
<comment type="subcellular location">
    <subcellularLocation>
        <location evidence="2">Cell membrane</location>
        <topology evidence="2">Multi-pass membrane protein</topology>
    </subcellularLocation>
</comment>
<evidence type="ECO:0000256" key="1">
    <source>
        <dbReference type="ARBA" id="ARBA00000085"/>
    </source>
</evidence>
<evidence type="ECO:0000256" key="11">
    <source>
        <dbReference type="ARBA" id="ARBA00022989"/>
    </source>
</evidence>
<evidence type="ECO:0000256" key="14">
    <source>
        <dbReference type="SAM" id="Phobius"/>
    </source>
</evidence>
<evidence type="ECO:0000313" key="17">
    <source>
        <dbReference type="EMBL" id="BBP89817.1"/>
    </source>
</evidence>
<evidence type="ECO:0000256" key="7">
    <source>
        <dbReference type="ARBA" id="ARBA00022692"/>
    </source>
</evidence>
<evidence type="ECO:0000256" key="9">
    <source>
        <dbReference type="ARBA" id="ARBA00022777"/>
    </source>
</evidence>
<protein>
    <recommendedName>
        <fullName evidence="3">histidine kinase</fullName>
        <ecNumber evidence="3">2.7.13.3</ecNumber>
    </recommendedName>
</protein>
<feature type="domain" description="HAMP" evidence="16">
    <location>
        <begin position="63"/>
        <end position="113"/>
    </location>
</feature>
<evidence type="ECO:0000256" key="5">
    <source>
        <dbReference type="ARBA" id="ARBA00022553"/>
    </source>
</evidence>
<dbReference type="Proteomes" id="UP000464658">
    <property type="component" value="Chromosome"/>
</dbReference>
<keyword evidence="9" id="KW-0418">Kinase</keyword>
<evidence type="ECO:0000259" key="16">
    <source>
        <dbReference type="PROSITE" id="PS50885"/>
    </source>
</evidence>
<gene>
    <name evidence="17" type="ORF">BsIDN1_34350</name>
</gene>
<keyword evidence="5" id="KW-0597">Phosphoprotein</keyword>
<sequence length="277" mass="32045">MLAEKKVKGKEYSYFIGFKDPSIGKYLFSFDTKDLVTRFNIGTMILLSIDAIIALLIGYLFSRQLTKPLGRAIHSIQRLANGDYTTNLPAKGIYKDVFYNVNHLSEQLASSKKKKKDKLEQMREEWISHISHDIKTPLSSIQGYAEIMKDRNYPLSDQEMMHYASIIENKSLYIKDVMEDLNLTTRLKNNDVMLHKELVNIVPLLRKTLIDILNDSRYADQSIELQTNVDKLMLNIDTVLIRRAVTNLILNALVHNDADVKIIVQLEQKKHTYPYHN</sequence>
<dbReference type="InterPro" id="IPR003661">
    <property type="entry name" value="HisK_dim/P_dom"/>
</dbReference>
<evidence type="ECO:0000256" key="13">
    <source>
        <dbReference type="ARBA" id="ARBA00023136"/>
    </source>
</evidence>
<comment type="catalytic activity">
    <reaction evidence="1">
        <text>ATP + protein L-histidine = ADP + protein N-phospho-L-histidine.</text>
        <dbReference type="EC" id="2.7.13.3"/>
    </reaction>
</comment>
<dbReference type="InterPro" id="IPR036097">
    <property type="entry name" value="HisK_dim/P_sf"/>
</dbReference>
<dbReference type="SUPFAM" id="SSF55874">
    <property type="entry name" value="ATPase domain of HSP90 chaperone/DNA topoisomerase II/histidine kinase"/>
    <property type="match status" value="1"/>
</dbReference>
<dbReference type="InterPro" id="IPR036890">
    <property type="entry name" value="HATPase_C_sf"/>
</dbReference>
<dbReference type="InterPro" id="IPR005467">
    <property type="entry name" value="His_kinase_dom"/>
</dbReference>
<evidence type="ECO:0000256" key="3">
    <source>
        <dbReference type="ARBA" id="ARBA00012438"/>
    </source>
</evidence>